<reference evidence="1 2" key="1">
    <citation type="submission" date="2018-06" db="EMBL/GenBank/DDBJ databases">
        <title>OYT1 Genome Sequencing.</title>
        <authorList>
            <person name="Kato S."/>
            <person name="Itoh T."/>
            <person name="Ohkuma M."/>
        </authorList>
    </citation>
    <scope>NUCLEOTIDE SEQUENCE [LARGE SCALE GENOMIC DNA]</scope>
    <source>
        <strain evidence="1 2">OYT1</strain>
    </source>
</reference>
<sequence>MNPRLLNDITHRLENDYGFKPDGEYLRKGECPSCHKREMYTSADEPWVIRCGRLNKCGAEYHVKELYPEIFTNWSERHPVTTEEPHAAADAYMRDGRGFDLAKVSGWYTQESYYSPELKLGSATVRFPLPGIGYWERIIDKPERFGKRKATFRGDYKGCWWSAPGLDLEADDVTELWIVEGIFDCIALLHHGITSVSALTCNNYPAKSLLALAQARQALGRKLPKLVWAMDTGKAGEDYTRKFVSRSREDGWESVAAQPPTGKLKLDWNELHQRNKLDSKMIEESLYRGSLLTAISAHEKALLMFNKTAWNTIYFGFESRLYWFEVNLEKYGKAMEVLVDSFKDLTDDERRERAMMESHTLREIANFLPTALYFQENKLTDEQWYFFRVDFPHSGESVKKALTPQQASKSVEFKSNIFCAPGAYYTANATQHDFMMKRWTEGIKVVEVLDSVGYSSTTQCYVFGDLAVKNGKLYTLNEEEYFEIGKMSIKLKARAVELNINSDLNQLSRDWIELLWQCYRYKGIAVLAFWLGSLFAKQIRKKHKSFPFLECVGEPGSGKSTLIEFLWSLCGRSDYEGFDPVKSSNAARARNFSQVSNLPIVLMEGDRTEEDRFKQRGFDWDELKPLFDGRSVYSRGIKNSGNETYEPTFDGALIISQNAEVKASPAMMERIVHIEFDKSSHTNETKDLADALRDVSMDDVSGFVLKATMAEKSIMETYIERQKHYYQHIRSLKGVRNGRVILNHSQLSAFVDCLACILPIGKRELEETHSFIEYIAVERQQALEEDHRIVQEFWETYEFLNGNDETPRLNHARKEELQIAINLNHFVAVASDFRQQIPELGELKKMLKTSRTHKFVGIKTVNSAINSAWNARRRNEGGDEKPATVKCWVFENPSPKK</sequence>
<dbReference type="InterPro" id="IPR027417">
    <property type="entry name" value="P-loop_NTPase"/>
</dbReference>
<dbReference type="Proteomes" id="UP000033070">
    <property type="component" value="Chromosome"/>
</dbReference>
<accession>A0A2Z6GCR0</accession>
<dbReference type="RefSeq" id="WP_062627566.1">
    <property type="nucleotide sequence ID" value="NZ_AP018738.1"/>
</dbReference>
<protein>
    <submittedName>
        <fullName evidence="1">Phage-related protein</fullName>
    </submittedName>
</protein>
<name>A0A2Z6GCR0_9PROT</name>
<dbReference type="EMBL" id="AP018738">
    <property type="protein sequence ID" value="BBE51164.1"/>
    <property type="molecule type" value="Genomic_DNA"/>
</dbReference>
<dbReference type="STRING" id="1188319.OYT1_02467"/>
<proteinExistence type="predicted"/>
<evidence type="ECO:0000313" key="2">
    <source>
        <dbReference type="Proteomes" id="UP000033070"/>
    </source>
</evidence>
<organism evidence="1 2">
    <name type="scientific">Ferriphaselus amnicola</name>
    <dbReference type="NCBI Taxonomy" id="1188319"/>
    <lineage>
        <taxon>Bacteria</taxon>
        <taxon>Pseudomonadati</taxon>
        <taxon>Pseudomonadota</taxon>
        <taxon>Betaproteobacteria</taxon>
        <taxon>Nitrosomonadales</taxon>
        <taxon>Gallionellaceae</taxon>
        <taxon>Ferriphaselus</taxon>
    </lineage>
</organism>
<dbReference type="KEGG" id="fam:OYT1_ch1617"/>
<evidence type="ECO:0000313" key="1">
    <source>
        <dbReference type="EMBL" id="BBE51164.1"/>
    </source>
</evidence>
<dbReference type="CDD" id="cd01029">
    <property type="entry name" value="TOPRIM_primases"/>
    <property type="match status" value="1"/>
</dbReference>
<dbReference type="InterPro" id="IPR034154">
    <property type="entry name" value="TOPRIM_DnaG/twinkle"/>
</dbReference>
<gene>
    <name evidence="1" type="ORF">OYT1_ch1617</name>
</gene>
<dbReference type="Pfam" id="PF13155">
    <property type="entry name" value="Toprim_2"/>
    <property type="match status" value="1"/>
</dbReference>
<dbReference type="SUPFAM" id="SSF52540">
    <property type="entry name" value="P-loop containing nucleoside triphosphate hydrolases"/>
    <property type="match status" value="1"/>
</dbReference>
<dbReference type="Gene3D" id="3.40.1360.10">
    <property type="match status" value="1"/>
</dbReference>
<dbReference type="AlphaFoldDB" id="A0A2Z6GCR0"/>
<keyword evidence="2" id="KW-1185">Reference proteome</keyword>
<dbReference type="OrthoDB" id="5618772at2"/>
<dbReference type="Gene3D" id="3.40.50.300">
    <property type="entry name" value="P-loop containing nucleotide triphosphate hydrolases"/>
    <property type="match status" value="1"/>
</dbReference>